<comment type="subcellular location">
    <subcellularLocation>
        <location evidence="1">Membrane</location>
        <topology evidence="1">Multi-pass membrane protein</topology>
    </subcellularLocation>
</comment>
<keyword evidence="5" id="KW-0813">Transport</keyword>
<evidence type="ECO:0000256" key="4">
    <source>
        <dbReference type="ARBA" id="ARBA00023136"/>
    </source>
</evidence>
<dbReference type="Proteomes" id="UP000237000">
    <property type="component" value="Unassembled WGS sequence"/>
</dbReference>
<evidence type="ECO:0000256" key="5">
    <source>
        <dbReference type="RuleBase" id="RU000477"/>
    </source>
</evidence>
<dbReference type="InterPro" id="IPR000425">
    <property type="entry name" value="MIP"/>
</dbReference>
<dbReference type="SUPFAM" id="SSF81338">
    <property type="entry name" value="Aquaporin-like"/>
    <property type="match status" value="1"/>
</dbReference>
<dbReference type="Pfam" id="PF00230">
    <property type="entry name" value="MIP"/>
    <property type="match status" value="1"/>
</dbReference>
<name>A0A2P5EQS1_TREOI</name>
<gene>
    <name evidence="7" type="ORF">TorRG33x02_162480</name>
</gene>
<organism evidence="7 8">
    <name type="scientific">Trema orientale</name>
    <name type="common">Charcoal tree</name>
    <name type="synonym">Celtis orientalis</name>
    <dbReference type="NCBI Taxonomy" id="63057"/>
    <lineage>
        <taxon>Eukaryota</taxon>
        <taxon>Viridiplantae</taxon>
        <taxon>Streptophyta</taxon>
        <taxon>Embryophyta</taxon>
        <taxon>Tracheophyta</taxon>
        <taxon>Spermatophyta</taxon>
        <taxon>Magnoliopsida</taxon>
        <taxon>eudicotyledons</taxon>
        <taxon>Gunneridae</taxon>
        <taxon>Pentapetalae</taxon>
        <taxon>rosids</taxon>
        <taxon>fabids</taxon>
        <taxon>Rosales</taxon>
        <taxon>Cannabaceae</taxon>
        <taxon>Trema</taxon>
    </lineage>
</organism>
<dbReference type="PRINTS" id="PR00783">
    <property type="entry name" value="MINTRINSICP"/>
</dbReference>
<accession>A0A2P5EQS1</accession>
<sequence>MCDMSMARTSLATRFEQSITLNALRSYIAEFISTFFYVFAVVGSTMSSHASSDPSSLVVIAITNAFTLASAVFIAANISGGHVNLAVTFGMAVGGHISVPTVLFYWLSQMLASIIVCVVLKVTIIGQV</sequence>
<dbReference type="InterPro" id="IPR023271">
    <property type="entry name" value="Aquaporin-like"/>
</dbReference>
<evidence type="ECO:0000313" key="8">
    <source>
        <dbReference type="Proteomes" id="UP000237000"/>
    </source>
</evidence>
<feature type="transmembrane region" description="Helical" evidence="6">
    <location>
        <begin position="57"/>
        <end position="83"/>
    </location>
</feature>
<dbReference type="OrthoDB" id="3222at2759"/>
<dbReference type="GO" id="GO:0015250">
    <property type="term" value="F:water channel activity"/>
    <property type="evidence" value="ECO:0007669"/>
    <property type="project" value="TreeGrafter"/>
</dbReference>
<keyword evidence="8" id="KW-1185">Reference proteome</keyword>
<dbReference type="PANTHER" id="PTHR45665">
    <property type="entry name" value="AQUAPORIN-8"/>
    <property type="match status" value="1"/>
</dbReference>
<keyword evidence="3 6" id="KW-1133">Transmembrane helix</keyword>
<evidence type="ECO:0000313" key="7">
    <source>
        <dbReference type="EMBL" id="PON87869.1"/>
    </source>
</evidence>
<keyword evidence="4 6" id="KW-0472">Membrane</keyword>
<evidence type="ECO:0000256" key="2">
    <source>
        <dbReference type="ARBA" id="ARBA00022692"/>
    </source>
</evidence>
<keyword evidence="2 5" id="KW-0812">Transmembrane</keyword>
<dbReference type="PANTHER" id="PTHR45665:SF27">
    <property type="entry name" value="AQUAPORIN TIP5-1-RELATED"/>
    <property type="match status" value="1"/>
</dbReference>
<proteinExistence type="inferred from homology"/>
<dbReference type="InParanoid" id="A0A2P5EQS1"/>
<dbReference type="AlphaFoldDB" id="A0A2P5EQS1"/>
<evidence type="ECO:0000256" key="1">
    <source>
        <dbReference type="ARBA" id="ARBA00004141"/>
    </source>
</evidence>
<comment type="similarity">
    <text evidence="5">Belongs to the MIP/aquaporin (TC 1.A.8) family.</text>
</comment>
<dbReference type="STRING" id="63057.A0A2P5EQS1"/>
<comment type="caution">
    <text evidence="7">The sequence shown here is derived from an EMBL/GenBank/DDBJ whole genome shotgun (WGS) entry which is preliminary data.</text>
</comment>
<dbReference type="GO" id="GO:0016020">
    <property type="term" value="C:membrane"/>
    <property type="evidence" value="ECO:0007669"/>
    <property type="project" value="UniProtKB-SubCell"/>
</dbReference>
<feature type="transmembrane region" description="Helical" evidence="6">
    <location>
        <begin position="27"/>
        <end position="45"/>
    </location>
</feature>
<reference evidence="8" key="1">
    <citation type="submission" date="2016-06" db="EMBL/GenBank/DDBJ databases">
        <title>Parallel loss of symbiosis genes in relatives of nitrogen-fixing non-legume Parasponia.</title>
        <authorList>
            <person name="Van Velzen R."/>
            <person name="Holmer R."/>
            <person name="Bu F."/>
            <person name="Rutten L."/>
            <person name="Van Zeijl A."/>
            <person name="Liu W."/>
            <person name="Santuari L."/>
            <person name="Cao Q."/>
            <person name="Sharma T."/>
            <person name="Shen D."/>
            <person name="Roswanjaya Y."/>
            <person name="Wardhani T."/>
            <person name="Kalhor M.S."/>
            <person name="Jansen J."/>
            <person name="Van den Hoogen J."/>
            <person name="Gungor B."/>
            <person name="Hartog M."/>
            <person name="Hontelez J."/>
            <person name="Verver J."/>
            <person name="Yang W.-C."/>
            <person name="Schijlen E."/>
            <person name="Repin R."/>
            <person name="Schilthuizen M."/>
            <person name="Schranz E."/>
            <person name="Heidstra R."/>
            <person name="Miyata K."/>
            <person name="Fedorova E."/>
            <person name="Kohlen W."/>
            <person name="Bisseling T."/>
            <person name="Smit S."/>
            <person name="Geurts R."/>
        </authorList>
    </citation>
    <scope>NUCLEOTIDE SEQUENCE [LARGE SCALE GENOMIC DNA]</scope>
    <source>
        <strain evidence="8">cv. RG33-2</strain>
    </source>
</reference>
<dbReference type="InterPro" id="IPR034294">
    <property type="entry name" value="Aquaporin_transptr"/>
</dbReference>
<evidence type="ECO:0000256" key="6">
    <source>
        <dbReference type="SAM" id="Phobius"/>
    </source>
</evidence>
<dbReference type="Gene3D" id="1.20.1080.10">
    <property type="entry name" value="Glycerol uptake facilitator protein"/>
    <property type="match status" value="1"/>
</dbReference>
<protein>
    <submittedName>
        <fullName evidence="7">Major intrinsic protein</fullName>
    </submittedName>
</protein>
<evidence type="ECO:0000256" key="3">
    <source>
        <dbReference type="ARBA" id="ARBA00022989"/>
    </source>
</evidence>
<dbReference type="EMBL" id="JXTC01000111">
    <property type="protein sequence ID" value="PON87869.1"/>
    <property type="molecule type" value="Genomic_DNA"/>
</dbReference>